<name>A0AAE3D0Q1_9HYPH</name>
<gene>
    <name evidence="5" type="ORF">K1W69_16175</name>
</gene>
<evidence type="ECO:0000313" key="5">
    <source>
        <dbReference type="EMBL" id="MBW8638735.1"/>
    </source>
</evidence>
<dbReference type="InterPro" id="IPR036291">
    <property type="entry name" value="NAD(P)-bd_dom_sf"/>
</dbReference>
<dbReference type="PANTHER" id="PTHR48075:SF1">
    <property type="entry name" value="LAMBDA-CRYSTALLIN HOMOLOG"/>
    <property type="match status" value="1"/>
</dbReference>
<dbReference type="PANTHER" id="PTHR48075">
    <property type="entry name" value="3-HYDROXYACYL-COA DEHYDROGENASE FAMILY PROTEIN"/>
    <property type="match status" value="1"/>
</dbReference>
<dbReference type="EC" id="1.1.1.35" evidence="5"/>
<evidence type="ECO:0000256" key="2">
    <source>
        <dbReference type="ARBA" id="ARBA00023002"/>
    </source>
</evidence>
<accession>A0AAE3D0Q1</accession>
<dbReference type="SUPFAM" id="SSF51735">
    <property type="entry name" value="NAD(P)-binding Rossmann-fold domains"/>
    <property type="match status" value="1"/>
</dbReference>
<keyword evidence="6" id="KW-1185">Reference proteome</keyword>
<dbReference type="InterPro" id="IPR008927">
    <property type="entry name" value="6-PGluconate_DH-like_C_sf"/>
</dbReference>
<evidence type="ECO:0000313" key="6">
    <source>
        <dbReference type="Proteomes" id="UP001196509"/>
    </source>
</evidence>
<dbReference type="GO" id="GO:0070403">
    <property type="term" value="F:NAD+ binding"/>
    <property type="evidence" value="ECO:0007669"/>
    <property type="project" value="InterPro"/>
</dbReference>
<evidence type="ECO:0000256" key="1">
    <source>
        <dbReference type="ARBA" id="ARBA00009463"/>
    </source>
</evidence>
<comment type="similarity">
    <text evidence="1">Belongs to the 3-hydroxyacyl-CoA dehydrogenase family.</text>
</comment>
<dbReference type="GO" id="GO:0050104">
    <property type="term" value="F:L-gulonate 3-dehydrogenase activity"/>
    <property type="evidence" value="ECO:0007669"/>
    <property type="project" value="TreeGrafter"/>
</dbReference>
<evidence type="ECO:0000259" key="4">
    <source>
        <dbReference type="Pfam" id="PF02737"/>
    </source>
</evidence>
<dbReference type="InterPro" id="IPR013328">
    <property type="entry name" value="6PGD_dom2"/>
</dbReference>
<dbReference type="GO" id="GO:0003857">
    <property type="term" value="F:(3S)-3-hydroxyacyl-CoA dehydrogenase (NAD+) activity"/>
    <property type="evidence" value="ECO:0007669"/>
    <property type="project" value="UniProtKB-EC"/>
</dbReference>
<keyword evidence="2 5" id="KW-0560">Oxidoreductase</keyword>
<dbReference type="InterPro" id="IPR006108">
    <property type="entry name" value="3HC_DH_C"/>
</dbReference>
<evidence type="ECO:0000259" key="3">
    <source>
        <dbReference type="Pfam" id="PF00725"/>
    </source>
</evidence>
<dbReference type="GO" id="GO:0006631">
    <property type="term" value="P:fatty acid metabolic process"/>
    <property type="evidence" value="ECO:0007669"/>
    <property type="project" value="InterPro"/>
</dbReference>
<dbReference type="Pfam" id="PF00725">
    <property type="entry name" value="3HCDH"/>
    <property type="match status" value="1"/>
</dbReference>
<dbReference type="PROSITE" id="PS00067">
    <property type="entry name" value="3HCDH"/>
    <property type="match status" value="1"/>
</dbReference>
<dbReference type="InterPro" id="IPR006180">
    <property type="entry name" value="3-OHacyl-CoA_DH_CS"/>
</dbReference>
<feature type="domain" description="3-hydroxyacyl-CoA dehydrogenase NAD binding" evidence="4">
    <location>
        <begin position="5"/>
        <end position="183"/>
    </location>
</feature>
<dbReference type="Gene3D" id="3.40.50.720">
    <property type="entry name" value="NAD(P)-binding Rossmann-like Domain"/>
    <property type="match status" value="1"/>
</dbReference>
<organism evidence="5 6">
    <name type="scientific">Flavimaribacter sediminis</name>
    <dbReference type="NCBI Taxonomy" id="2865987"/>
    <lineage>
        <taxon>Bacteria</taxon>
        <taxon>Pseudomonadati</taxon>
        <taxon>Pseudomonadota</taxon>
        <taxon>Alphaproteobacteria</taxon>
        <taxon>Hyphomicrobiales</taxon>
        <taxon>Rhizobiaceae</taxon>
        <taxon>Flavimaribacter</taxon>
    </lineage>
</organism>
<protein>
    <submittedName>
        <fullName evidence="5">3-hydroxyacyl-CoA dehydrogenase</fullName>
        <ecNumber evidence="5">1.1.1.35</ecNumber>
    </submittedName>
</protein>
<feature type="domain" description="3-hydroxyacyl-CoA dehydrogenase C-terminal" evidence="3">
    <location>
        <begin position="186"/>
        <end position="257"/>
    </location>
</feature>
<dbReference type="Proteomes" id="UP001196509">
    <property type="component" value="Unassembled WGS sequence"/>
</dbReference>
<dbReference type="SUPFAM" id="SSF48179">
    <property type="entry name" value="6-phosphogluconate dehydrogenase C-terminal domain-like"/>
    <property type="match status" value="1"/>
</dbReference>
<dbReference type="InterPro" id="IPR006176">
    <property type="entry name" value="3-OHacyl-CoA_DH_NAD-bd"/>
</dbReference>
<proteinExistence type="inferred from homology"/>
<reference evidence="5" key="1">
    <citation type="submission" date="2021-08" db="EMBL/GenBank/DDBJ databases">
        <title>Hoeflea bacterium WL0058 sp. nov., isolated from the sediment.</title>
        <authorList>
            <person name="Wang L."/>
            <person name="Zhang D."/>
        </authorList>
    </citation>
    <scope>NUCLEOTIDE SEQUENCE</scope>
    <source>
        <strain evidence="5">WL0058</strain>
    </source>
</reference>
<dbReference type="Pfam" id="PF02737">
    <property type="entry name" value="3HCDH_N"/>
    <property type="match status" value="1"/>
</dbReference>
<dbReference type="EMBL" id="JAICBX010000003">
    <property type="protein sequence ID" value="MBW8638735.1"/>
    <property type="molecule type" value="Genomic_DNA"/>
</dbReference>
<dbReference type="AlphaFoldDB" id="A0AAE3D0Q1"/>
<dbReference type="Gene3D" id="1.10.1040.10">
    <property type="entry name" value="N-(1-d-carboxylethyl)-l-norvaline Dehydrogenase, domain 2"/>
    <property type="match status" value="1"/>
</dbReference>
<dbReference type="RefSeq" id="WP_220229469.1">
    <property type="nucleotide sequence ID" value="NZ_JAICBX010000003.1"/>
</dbReference>
<dbReference type="NCBIfam" id="NF004783">
    <property type="entry name" value="PRK06129.1"/>
    <property type="match status" value="1"/>
</dbReference>
<sequence length="317" mass="34552">MTAPSVAIVGTGLIGRGWAVVFARSGWRVRLWDRDRPASEAALEFVSDAIDDLAALGMVDNPEQARASVSVSENLEDAVSSASYVQESLPEDLEIKNSIFKAIDELAPDGTFIGSSTSTMPGSSFLADVPGRARCIVAHPANPPHLMPVVEVAPAPWNDAECVGKVCEILASVGQVPVVVQKEIVGFVMNRLQTALVNESVALVADGVIAPDDLDAVVKHSLGLRWAFMGPFETMDMNAPDGFLDYATRYGRYYQQMGKELLVTKPWPESALQEIEQCRRAAVESGDIRDRMRWRDKALMQLLALKNSLDNTEKVHE</sequence>
<comment type="caution">
    <text evidence="5">The sequence shown here is derived from an EMBL/GenBank/DDBJ whole genome shotgun (WGS) entry which is preliminary data.</text>
</comment>